<dbReference type="InterPro" id="IPR013351">
    <property type="entry name" value="T3SS_TyeA-rel"/>
</dbReference>
<reference evidence="1" key="1">
    <citation type="journal article" date="2018" name="Genome Biol.">
        <title>SKESA: strategic k-mer extension for scrupulous assemblies.</title>
        <authorList>
            <person name="Souvorov A."/>
            <person name="Agarwala R."/>
            <person name="Lipman D.J."/>
        </authorList>
    </citation>
    <scope>NUCLEOTIDE SEQUENCE</scope>
    <source>
        <strain evidence="1">L00626-14</strain>
    </source>
</reference>
<dbReference type="Gene3D" id="1.20.1280.80">
    <property type="match status" value="1"/>
</dbReference>
<dbReference type="AlphaFoldDB" id="A0A705WW89"/>
<proteinExistence type="predicted"/>
<feature type="non-terminal residue" evidence="1">
    <location>
        <position position="1"/>
    </location>
</feature>
<reference evidence="1" key="2">
    <citation type="submission" date="2019-01" db="EMBL/GenBank/DDBJ databases">
        <authorList>
            <consortium name="NCBI Pathogen Detection Project"/>
        </authorList>
    </citation>
    <scope>NUCLEOTIDE SEQUENCE</scope>
    <source>
        <strain evidence="1">L00626-14</strain>
    </source>
</reference>
<protein>
    <submittedName>
        <fullName evidence="1">SPI-2 type III secretion system apparatus protein SsaL</fullName>
    </submittedName>
</protein>
<dbReference type="NCBIfam" id="TIGR02511">
    <property type="entry name" value="type_III_tyeA"/>
    <property type="match status" value="1"/>
</dbReference>
<evidence type="ECO:0000313" key="1">
    <source>
        <dbReference type="EMBL" id="HAC9003222.1"/>
    </source>
</evidence>
<gene>
    <name evidence="1" type="primary">ssaL</name>
    <name evidence="1" type="ORF">G0J27_16455</name>
</gene>
<dbReference type="SUPFAM" id="SSF140591">
    <property type="entry name" value="Type III secretion system domain"/>
    <property type="match status" value="1"/>
</dbReference>
<comment type="caution">
    <text evidence="1">The sequence shown here is derived from an EMBL/GenBank/DDBJ whole genome shotgun (WGS) entry which is preliminary data.</text>
</comment>
<dbReference type="InterPro" id="IPR038347">
    <property type="entry name" value="TyeA_sf"/>
</dbReference>
<dbReference type="EMBL" id="DAANAH010000115">
    <property type="protein sequence ID" value="HAC9003222.1"/>
    <property type="molecule type" value="Genomic_DNA"/>
</dbReference>
<accession>A0A705WW89</accession>
<organism evidence="1">
    <name type="scientific">Salmonella typhimurium</name>
    <dbReference type="NCBI Taxonomy" id="90371"/>
    <lineage>
        <taxon>Bacteria</taxon>
        <taxon>Pseudomonadati</taxon>
        <taxon>Pseudomonadota</taxon>
        <taxon>Gammaproteobacteria</taxon>
        <taxon>Enterobacterales</taxon>
        <taxon>Enterobacteriaceae</taxon>
        <taxon>Salmonella</taxon>
    </lineage>
</organism>
<name>A0A705WW89_SALTM</name>
<sequence>AVFSLLELGEVDTATLSSLKRFMQQAIDNDEMPLSQWFRRVADWPDRCERVRILLRAVAFELSICIEPSEQSRLAAALVRLRRLLLFLGLEKECQREEWICQLPPNTLLPLLLDIICERWLFSDWLLDRLTAIVSSSKMFNRLLQQLDAQFMLIPDNCFNDEDQREQILETLREVKINQVLF</sequence>